<gene>
    <name evidence="1" type="ORF">F2Q69_00061858</name>
</gene>
<evidence type="ECO:0000313" key="2">
    <source>
        <dbReference type="Proteomes" id="UP000712600"/>
    </source>
</evidence>
<accession>A0A8S9RLN3</accession>
<proteinExistence type="predicted"/>
<reference evidence="1" key="1">
    <citation type="submission" date="2019-12" db="EMBL/GenBank/DDBJ databases">
        <title>Genome sequencing and annotation of Brassica cretica.</title>
        <authorList>
            <person name="Studholme D.J."/>
            <person name="Sarris P."/>
        </authorList>
    </citation>
    <scope>NUCLEOTIDE SEQUENCE</scope>
    <source>
        <strain evidence="1">PFS-109/04</strain>
        <tissue evidence="1">Leaf</tissue>
    </source>
</reference>
<sequence>MALRSVKTPTSIPPGLIVSSSITNKPHSLRFASKPTASLAVRSNLIKLKPASPRAAAKRHAGEARELGESGAVASRCADSRTRWGLKSTRVGRRFRSFTSAVSFSGDVILLSRRFRVESCRKLSKELCARAREAEQYFIGLVDLIYMY</sequence>
<evidence type="ECO:0000313" key="1">
    <source>
        <dbReference type="EMBL" id="KAF3574174.1"/>
    </source>
</evidence>
<name>A0A8S9RLN3_BRACR</name>
<organism evidence="1 2">
    <name type="scientific">Brassica cretica</name>
    <name type="common">Mustard</name>
    <dbReference type="NCBI Taxonomy" id="69181"/>
    <lineage>
        <taxon>Eukaryota</taxon>
        <taxon>Viridiplantae</taxon>
        <taxon>Streptophyta</taxon>
        <taxon>Embryophyta</taxon>
        <taxon>Tracheophyta</taxon>
        <taxon>Spermatophyta</taxon>
        <taxon>Magnoliopsida</taxon>
        <taxon>eudicotyledons</taxon>
        <taxon>Gunneridae</taxon>
        <taxon>Pentapetalae</taxon>
        <taxon>rosids</taxon>
        <taxon>malvids</taxon>
        <taxon>Brassicales</taxon>
        <taxon>Brassicaceae</taxon>
        <taxon>Brassiceae</taxon>
        <taxon>Brassica</taxon>
    </lineage>
</organism>
<dbReference type="EMBL" id="QGKX02000095">
    <property type="protein sequence ID" value="KAF3574174.1"/>
    <property type="molecule type" value="Genomic_DNA"/>
</dbReference>
<dbReference type="Proteomes" id="UP000712600">
    <property type="component" value="Unassembled WGS sequence"/>
</dbReference>
<comment type="caution">
    <text evidence="1">The sequence shown here is derived from an EMBL/GenBank/DDBJ whole genome shotgun (WGS) entry which is preliminary data.</text>
</comment>
<dbReference type="AlphaFoldDB" id="A0A8S9RLN3"/>
<protein>
    <submittedName>
        <fullName evidence="1">Uncharacterized protein</fullName>
    </submittedName>
</protein>